<evidence type="ECO:0000313" key="3">
    <source>
        <dbReference type="EMBL" id="GIH84588.1"/>
    </source>
</evidence>
<evidence type="ECO:0000313" key="4">
    <source>
        <dbReference type="Proteomes" id="UP000655044"/>
    </source>
</evidence>
<dbReference type="RefSeq" id="WP_189242140.1">
    <property type="nucleotide sequence ID" value="NZ_BMQP01000009.1"/>
</dbReference>
<evidence type="ECO:0000256" key="1">
    <source>
        <dbReference type="SAM" id="Phobius"/>
    </source>
</evidence>
<gene>
    <name evidence="3" type="ORF">Pro02_29960</name>
</gene>
<dbReference type="EMBL" id="BOOI01000024">
    <property type="protein sequence ID" value="GIH84588.1"/>
    <property type="molecule type" value="Genomic_DNA"/>
</dbReference>
<keyword evidence="1" id="KW-0812">Transmembrane</keyword>
<keyword evidence="1" id="KW-0472">Membrane</keyword>
<sequence>MTLSIDLLGWAGAATMLYGYIMVSASRMAGDGMPYQVINLFGSIALMISTAYHDAWPSAILNIIWAAIGVVSITRLISARSGKKAVNVP</sequence>
<name>A0A8J3WCZ7_PLARO</name>
<dbReference type="InterPro" id="IPR058058">
    <property type="entry name" value="CBU_0592-like"/>
</dbReference>
<dbReference type="Pfam" id="PF26604">
    <property type="entry name" value="CBU_0592"/>
    <property type="match status" value="1"/>
</dbReference>
<organism evidence="3 4">
    <name type="scientific">Planobispora rosea</name>
    <dbReference type="NCBI Taxonomy" id="35762"/>
    <lineage>
        <taxon>Bacteria</taxon>
        <taxon>Bacillati</taxon>
        <taxon>Actinomycetota</taxon>
        <taxon>Actinomycetes</taxon>
        <taxon>Streptosporangiales</taxon>
        <taxon>Streptosporangiaceae</taxon>
        <taxon>Planobispora</taxon>
    </lineage>
</organism>
<dbReference type="AlphaFoldDB" id="A0A8J3WCZ7"/>
<reference evidence="3" key="1">
    <citation type="submission" date="2021-01" db="EMBL/GenBank/DDBJ databases">
        <title>Whole genome shotgun sequence of Planobispora rosea NBRC 15558.</title>
        <authorList>
            <person name="Komaki H."/>
            <person name="Tamura T."/>
        </authorList>
    </citation>
    <scope>NUCLEOTIDE SEQUENCE</scope>
    <source>
        <strain evidence="3">NBRC 15558</strain>
    </source>
</reference>
<comment type="caution">
    <text evidence="3">The sequence shown here is derived from an EMBL/GenBank/DDBJ whole genome shotgun (WGS) entry which is preliminary data.</text>
</comment>
<proteinExistence type="predicted"/>
<protein>
    <recommendedName>
        <fullName evidence="2">CBU-0592-like domain-containing protein</fullName>
    </recommendedName>
</protein>
<accession>A0A8J3WCZ7</accession>
<evidence type="ECO:0000259" key="2">
    <source>
        <dbReference type="Pfam" id="PF26604"/>
    </source>
</evidence>
<feature type="transmembrane region" description="Helical" evidence="1">
    <location>
        <begin position="7"/>
        <end position="25"/>
    </location>
</feature>
<dbReference type="Proteomes" id="UP000655044">
    <property type="component" value="Unassembled WGS sequence"/>
</dbReference>
<dbReference type="NCBIfam" id="NF047864">
    <property type="entry name" value="CBU_0592_membra"/>
    <property type="match status" value="1"/>
</dbReference>
<keyword evidence="4" id="KW-1185">Reference proteome</keyword>
<feature type="domain" description="CBU-0592-like" evidence="2">
    <location>
        <begin position="5"/>
        <end position="79"/>
    </location>
</feature>
<keyword evidence="1" id="KW-1133">Transmembrane helix</keyword>
<feature type="transmembrane region" description="Helical" evidence="1">
    <location>
        <begin position="59"/>
        <end position="77"/>
    </location>
</feature>